<evidence type="ECO:0000313" key="3">
    <source>
        <dbReference type="Proteomes" id="UP001556367"/>
    </source>
</evidence>
<dbReference type="EMBL" id="JASNQZ010000011">
    <property type="protein sequence ID" value="KAL0951601.1"/>
    <property type="molecule type" value="Genomic_DNA"/>
</dbReference>
<accession>A0ABR3J7H6</accession>
<feature type="domain" description="CASTOR ACT" evidence="1">
    <location>
        <begin position="75"/>
        <end position="113"/>
    </location>
</feature>
<evidence type="ECO:0000313" key="2">
    <source>
        <dbReference type="EMBL" id="KAL0951601.1"/>
    </source>
</evidence>
<evidence type="ECO:0000259" key="1">
    <source>
        <dbReference type="Pfam" id="PF13840"/>
    </source>
</evidence>
<dbReference type="Proteomes" id="UP001556367">
    <property type="component" value="Unassembled WGS sequence"/>
</dbReference>
<gene>
    <name evidence="2" type="ORF">HGRIS_008279</name>
</gene>
<protein>
    <recommendedName>
        <fullName evidence="1">CASTOR ACT domain-containing protein</fullName>
    </recommendedName>
</protein>
<dbReference type="SUPFAM" id="SSF55021">
    <property type="entry name" value="ACT-like"/>
    <property type="match status" value="2"/>
</dbReference>
<name>A0ABR3J7H6_9AGAR</name>
<dbReference type="InterPro" id="IPR045865">
    <property type="entry name" value="ACT-like_dom_sf"/>
</dbReference>
<dbReference type="Gene3D" id="3.30.2130.10">
    <property type="entry name" value="VC0802-like"/>
    <property type="match status" value="1"/>
</dbReference>
<comment type="caution">
    <text evidence="2">The sequence shown here is derived from an EMBL/GenBank/DDBJ whole genome shotgun (WGS) entry which is preliminary data.</text>
</comment>
<proteinExistence type="predicted"/>
<keyword evidence="3" id="KW-1185">Reference proteome</keyword>
<dbReference type="InterPro" id="IPR027795">
    <property type="entry name" value="CASTOR_ACT_dom"/>
</dbReference>
<dbReference type="Pfam" id="PF13840">
    <property type="entry name" value="ACT_7"/>
    <property type="match status" value="1"/>
</dbReference>
<sequence>MIGKPQHSIPALRLEVLPEPFFVVKMKPEEAIPPCLVKNLTDDTGRFFSLTRTHEEVSLVGQASSSMSETCKKNSGWMCIKIAGPMDFGLTGIMADFTAPLKDAKVPIFALSTW</sequence>
<organism evidence="2 3">
    <name type="scientific">Hohenbuehelia grisea</name>
    <dbReference type="NCBI Taxonomy" id="104357"/>
    <lineage>
        <taxon>Eukaryota</taxon>
        <taxon>Fungi</taxon>
        <taxon>Dikarya</taxon>
        <taxon>Basidiomycota</taxon>
        <taxon>Agaricomycotina</taxon>
        <taxon>Agaricomycetes</taxon>
        <taxon>Agaricomycetidae</taxon>
        <taxon>Agaricales</taxon>
        <taxon>Pleurotineae</taxon>
        <taxon>Pleurotaceae</taxon>
        <taxon>Hohenbuehelia</taxon>
    </lineage>
</organism>
<reference evidence="3" key="1">
    <citation type="submission" date="2024-06" db="EMBL/GenBank/DDBJ databases">
        <title>Multi-omics analyses provide insights into the biosynthesis of the anticancer antibiotic pleurotin in Hohenbuehelia grisea.</title>
        <authorList>
            <person name="Weaver J.A."/>
            <person name="Alberti F."/>
        </authorList>
    </citation>
    <scope>NUCLEOTIDE SEQUENCE [LARGE SCALE GENOMIC DNA]</scope>
    <source>
        <strain evidence="3">T-177</strain>
    </source>
</reference>